<dbReference type="SUPFAM" id="SSF52518">
    <property type="entry name" value="Thiamin diphosphate-binding fold (THDP-binding)"/>
    <property type="match status" value="2"/>
</dbReference>
<keyword evidence="1" id="KW-0560">Oxidoreductase</keyword>
<feature type="domain" description="Pyruvate/ketoisovalerate oxidoreductase catalytic" evidence="2">
    <location>
        <begin position="649"/>
        <end position="836"/>
    </location>
</feature>
<dbReference type="PANTHER" id="PTHR48084">
    <property type="entry name" value="2-OXOGLUTARATE OXIDOREDUCTASE SUBUNIT KORB-RELATED"/>
    <property type="match status" value="1"/>
</dbReference>
<evidence type="ECO:0000259" key="2">
    <source>
        <dbReference type="Pfam" id="PF01558"/>
    </source>
</evidence>
<evidence type="ECO:0000256" key="1">
    <source>
        <dbReference type="ARBA" id="ARBA00023002"/>
    </source>
</evidence>
<dbReference type="GO" id="GO:0045333">
    <property type="term" value="P:cellular respiration"/>
    <property type="evidence" value="ECO:0007669"/>
    <property type="project" value="UniProtKB-ARBA"/>
</dbReference>
<organism evidence="4">
    <name type="scientific">marine metagenome</name>
    <dbReference type="NCBI Taxonomy" id="408172"/>
    <lineage>
        <taxon>unclassified sequences</taxon>
        <taxon>metagenomes</taxon>
        <taxon>ecological metagenomes</taxon>
    </lineage>
</organism>
<name>A0A381Z3H3_9ZZZZ</name>
<dbReference type="InterPro" id="IPR051457">
    <property type="entry name" value="2-oxoacid:Fd_oxidoreductase"/>
</dbReference>
<dbReference type="PANTHER" id="PTHR48084:SF3">
    <property type="entry name" value="SUBUNIT OF PYRUVATE:FLAVODOXIN OXIDOREDUCTASE"/>
    <property type="match status" value="1"/>
</dbReference>
<reference evidence="4" key="1">
    <citation type="submission" date="2018-05" db="EMBL/GenBank/DDBJ databases">
        <authorList>
            <person name="Lanie J.A."/>
            <person name="Ng W.-L."/>
            <person name="Kazmierczak K.M."/>
            <person name="Andrzejewski T.M."/>
            <person name="Davidsen T.M."/>
            <person name="Wayne K.J."/>
            <person name="Tettelin H."/>
            <person name="Glass J.I."/>
            <person name="Rusch D."/>
            <person name="Podicherti R."/>
            <person name="Tsui H.-C.T."/>
            <person name="Winkler M.E."/>
        </authorList>
    </citation>
    <scope>NUCLEOTIDE SEQUENCE</scope>
</reference>
<protein>
    <recommendedName>
        <fullName evidence="5">4Fe-4S ferredoxin-type domain-containing protein</fullName>
    </recommendedName>
</protein>
<evidence type="ECO:0008006" key="5">
    <source>
        <dbReference type="Google" id="ProtNLM"/>
    </source>
</evidence>
<feature type="non-terminal residue" evidence="4">
    <location>
        <position position="1"/>
    </location>
</feature>
<dbReference type="Gene3D" id="3.40.920.10">
    <property type="entry name" value="Pyruvate-ferredoxin oxidoreductase, PFOR, domain III"/>
    <property type="match status" value="1"/>
</dbReference>
<dbReference type="Gene3D" id="3.40.50.970">
    <property type="match status" value="1"/>
</dbReference>
<dbReference type="GO" id="GO:0016625">
    <property type="term" value="F:oxidoreductase activity, acting on the aldehyde or oxo group of donors, iron-sulfur protein as acceptor"/>
    <property type="evidence" value="ECO:0007669"/>
    <property type="project" value="UniProtKB-ARBA"/>
</dbReference>
<gene>
    <name evidence="4" type="ORF">METZ01_LOCUS136161</name>
</gene>
<dbReference type="NCBIfam" id="NF009589">
    <property type="entry name" value="PRK13030.1"/>
    <property type="match status" value="1"/>
</dbReference>
<dbReference type="InterPro" id="IPR009014">
    <property type="entry name" value="Transketo_C/PFOR_II"/>
</dbReference>
<accession>A0A381Z3H3</accession>
<dbReference type="InterPro" id="IPR002869">
    <property type="entry name" value="Pyrv_flavodox_OxRed_cen"/>
</dbReference>
<dbReference type="SUPFAM" id="SSF53323">
    <property type="entry name" value="Pyruvate-ferredoxin oxidoreductase, PFOR, domain III"/>
    <property type="match status" value="1"/>
</dbReference>
<dbReference type="Pfam" id="PF01558">
    <property type="entry name" value="POR"/>
    <property type="match status" value="1"/>
</dbReference>
<feature type="non-terminal residue" evidence="4">
    <location>
        <position position="913"/>
    </location>
</feature>
<feature type="domain" description="Thiamine pyrophosphate enzyme TPP-binding" evidence="3">
    <location>
        <begin position="374"/>
        <end position="486"/>
    </location>
</feature>
<dbReference type="Pfam" id="PF02775">
    <property type="entry name" value="TPP_enzyme_C"/>
    <property type="match status" value="1"/>
</dbReference>
<dbReference type="EMBL" id="UINC01019655">
    <property type="protein sequence ID" value="SVA83307.1"/>
    <property type="molecule type" value="Genomic_DNA"/>
</dbReference>
<evidence type="ECO:0000259" key="3">
    <source>
        <dbReference type="Pfam" id="PF02775"/>
    </source>
</evidence>
<proteinExistence type="predicted"/>
<dbReference type="InterPro" id="IPR019752">
    <property type="entry name" value="Pyrv/ketoisovalerate_OxRed_cat"/>
</dbReference>
<evidence type="ECO:0000313" key="4">
    <source>
        <dbReference type="EMBL" id="SVA83307.1"/>
    </source>
</evidence>
<dbReference type="InterPro" id="IPR011766">
    <property type="entry name" value="TPP_enzyme_TPP-bd"/>
</dbReference>
<dbReference type="SUPFAM" id="SSF52922">
    <property type="entry name" value="TK C-terminal domain-like"/>
    <property type="match status" value="1"/>
</dbReference>
<dbReference type="AlphaFoldDB" id="A0A381Z3H3"/>
<sequence>IVHQPGLNEELAASAVMGSQLASEQPDCRYDGILGIWYGKAPGLDRATDALRHAVFAGTSRYGGAVVLVGDDPSAKSSTLPSSSDSALVDLHIPILYPGDVQEILDLGRHAVELSRLAGVWTSLKVVAAVGDGSGTADLDLGRTVPVIPDMVIDGVAYEHRPDGNLITPHTLRLEQDFREARAELVRRYALANGLNRTTVDTPDAWIGLVASGFTYYEMLQALGRLGLTTPAEIAAAGIRVFQMQMPVPFNPAVIREFSRGLDEIVVVEEKNPTLEWLVKDALYGGPDQPVVVGKTHPDGRLLMRSWGILDADAIVDGLRERISARSGDRLAPEQKRRERVPIPLSVERSPYFCSGCPHNWSTKVPDGALVGAGIGCHMMVLLMDEDRVGSTIGMTAMGNEGAPWIGMAPFVDRRHFTQNMGDGTFFHSGQLAIQAAVAAGVTVTYKVLYNGTVAMTGGQDAVGGTGVPEIAKILLAHGVSQVLVTTEDRDRYRSVEMPAGVKVWDRTRMVEAQEALAAVDGVTVLIHDQACAAQTRRLRKRGKAITPDFRVVINHRLCEGCGDCGEVSNCLSVQSLETPLGTKTTIDQTSCNLDASCLDGDCPSFMTVAVDPDTPPAATPEPGQEAALGAPVAIVNTDTVDIRLAGVGGTGVVTVAQILATAAMFDGYEVRGLDQTGISQKAGPVVSDIRLSRSAELTSSLISEGGADVILAFDLLVGASEDVLHVGDPDRTVLVASSTETPTGSMVGHPSRQLPDLTELLDRAAGVTRTQDNKVVDAGRACTDMFGDTSSANVYLLGVAVQTGAIPIEPASVERAIELNGVAVERNTAAFTAGRAAVNGQTGVSTGPGSHSGSVQVLVDELPEALATRVTALDAATALGPLLGMLASDLVGYQGSRCASTFLDLVEETAAR</sequence>
<dbReference type="GO" id="GO:0030976">
    <property type="term" value="F:thiamine pyrophosphate binding"/>
    <property type="evidence" value="ECO:0007669"/>
    <property type="project" value="InterPro"/>
</dbReference>
<dbReference type="InterPro" id="IPR029061">
    <property type="entry name" value="THDP-binding"/>
</dbReference>